<dbReference type="Gene3D" id="2.40.128.80">
    <property type="entry name" value="Cathepsin C, exclusion domain"/>
    <property type="match status" value="1"/>
</dbReference>
<feature type="domain" description="Cathepsin C exclusion" evidence="2">
    <location>
        <begin position="21"/>
        <end position="102"/>
    </location>
</feature>
<name>A0A4W5K737_9TELE</name>
<dbReference type="Pfam" id="PF08773">
    <property type="entry name" value="CathepsinC_exc"/>
    <property type="match status" value="1"/>
</dbReference>
<protein>
    <submittedName>
        <fullName evidence="3">Cathepsin C</fullName>
    </submittedName>
</protein>
<sequence length="130" mass="14285">MKVSGVLLCVFLLWVEGSQADTPANCTYEDLLGSWVFQVSKGGQGQGINCSLMDTIDKSITVQLEKLSVAVDDLGNTGFFTLIYNQGFEVVLNDYKWFGFFKGGFFRIRRGSDECAIESIAVAAKPIPKL</sequence>
<dbReference type="GeneTree" id="ENSGT00940000155787"/>
<dbReference type="Ensembl" id="ENSHHUT00000008071.1">
    <property type="protein sequence ID" value="ENSHHUP00000007836.1"/>
    <property type="gene ID" value="ENSHHUG00000004826.1"/>
</dbReference>
<reference evidence="3" key="2">
    <citation type="submission" date="2025-08" db="UniProtKB">
        <authorList>
            <consortium name="Ensembl"/>
        </authorList>
    </citation>
    <scope>IDENTIFICATION</scope>
</reference>
<dbReference type="Proteomes" id="UP000314982">
    <property type="component" value="Unassembled WGS sequence"/>
</dbReference>
<dbReference type="InterPro" id="IPR014882">
    <property type="entry name" value="CathepsinC_exc"/>
</dbReference>
<accession>A0A4W5K737</accession>
<keyword evidence="1" id="KW-0732">Signal</keyword>
<reference evidence="4" key="1">
    <citation type="submission" date="2018-06" db="EMBL/GenBank/DDBJ databases">
        <title>Genome assembly of Danube salmon.</title>
        <authorList>
            <person name="Macqueen D.J."/>
            <person name="Gundappa M.K."/>
        </authorList>
    </citation>
    <scope>NUCLEOTIDE SEQUENCE [LARGE SCALE GENOMIC DNA]</scope>
</reference>
<organism evidence="3 4">
    <name type="scientific">Hucho hucho</name>
    <name type="common">huchen</name>
    <dbReference type="NCBI Taxonomy" id="62062"/>
    <lineage>
        <taxon>Eukaryota</taxon>
        <taxon>Metazoa</taxon>
        <taxon>Chordata</taxon>
        <taxon>Craniata</taxon>
        <taxon>Vertebrata</taxon>
        <taxon>Euteleostomi</taxon>
        <taxon>Actinopterygii</taxon>
        <taxon>Neopterygii</taxon>
        <taxon>Teleostei</taxon>
        <taxon>Protacanthopterygii</taxon>
        <taxon>Salmoniformes</taxon>
        <taxon>Salmonidae</taxon>
        <taxon>Salmoninae</taxon>
        <taxon>Hucho</taxon>
    </lineage>
</organism>
<dbReference type="SUPFAM" id="SSF75001">
    <property type="entry name" value="Dipeptidyl peptidase I (cathepsin C), exclusion domain"/>
    <property type="match status" value="1"/>
</dbReference>
<feature type="chain" id="PRO_5021504004" evidence="1">
    <location>
        <begin position="21"/>
        <end position="130"/>
    </location>
</feature>
<keyword evidence="4" id="KW-1185">Reference proteome</keyword>
<dbReference type="InterPro" id="IPR036496">
    <property type="entry name" value="CathepsinC_exc_dom_sf"/>
</dbReference>
<evidence type="ECO:0000256" key="1">
    <source>
        <dbReference type="SAM" id="SignalP"/>
    </source>
</evidence>
<evidence type="ECO:0000313" key="4">
    <source>
        <dbReference type="Proteomes" id="UP000314982"/>
    </source>
</evidence>
<reference evidence="3" key="3">
    <citation type="submission" date="2025-09" db="UniProtKB">
        <authorList>
            <consortium name="Ensembl"/>
        </authorList>
    </citation>
    <scope>IDENTIFICATION</scope>
</reference>
<feature type="signal peptide" evidence="1">
    <location>
        <begin position="1"/>
        <end position="20"/>
    </location>
</feature>
<dbReference type="AlphaFoldDB" id="A0A4W5K737"/>
<proteinExistence type="predicted"/>
<evidence type="ECO:0000259" key="2">
    <source>
        <dbReference type="Pfam" id="PF08773"/>
    </source>
</evidence>
<evidence type="ECO:0000313" key="3">
    <source>
        <dbReference type="Ensembl" id="ENSHHUP00000007836.1"/>
    </source>
</evidence>